<dbReference type="Gene3D" id="2.30.22.10">
    <property type="entry name" value="Head domain of nucleotide exchange factor GrpE"/>
    <property type="match status" value="1"/>
</dbReference>
<comment type="subunit">
    <text evidence="3">Homodimer.</text>
</comment>
<dbReference type="Proteomes" id="UP001500620">
    <property type="component" value="Unassembled WGS sequence"/>
</dbReference>
<feature type="coiled-coil region" evidence="5">
    <location>
        <begin position="18"/>
        <end position="45"/>
    </location>
</feature>
<dbReference type="PANTHER" id="PTHR21237:SF23">
    <property type="entry name" value="GRPE PROTEIN HOMOLOG, MITOCHONDRIAL"/>
    <property type="match status" value="1"/>
</dbReference>
<keyword evidence="5" id="KW-0175">Coiled coil</keyword>
<dbReference type="SUPFAM" id="SSF58014">
    <property type="entry name" value="Coiled-coil domain of nucleotide exchange factor GrpE"/>
    <property type="match status" value="1"/>
</dbReference>
<evidence type="ECO:0000256" key="3">
    <source>
        <dbReference type="HAMAP-Rule" id="MF_01151"/>
    </source>
</evidence>
<dbReference type="InterPro" id="IPR000740">
    <property type="entry name" value="GrpE"/>
</dbReference>
<dbReference type="InterPro" id="IPR013805">
    <property type="entry name" value="GrpE_CC"/>
</dbReference>
<dbReference type="HAMAP" id="MF_01151">
    <property type="entry name" value="GrpE"/>
    <property type="match status" value="1"/>
</dbReference>
<evidence type="ECO:0000256" key="1">
    <source>
        <dbReference type="ARBA" id="ARBA00009054"/>
    </source>
</evidence>
<comment type="caution">
    <text evidence="6">The sequence shown here is derived from an EMBL/GenBank/DDBJ whole genome shotgun (WGS) entry which is preliminary data.</text>
</comment>
<protein>
    <recommendedName>
        <fullName evidence="3">Protein GrpE</fullName>
    </recommendedName>
    <alternativeName>
        <fullName evidence="3">HSP-70 cofactor</fullName>
    </alternativeName>
</protein>
<dbReference type="EMBL" id="BAABAT010000014">
    <property type="protein sequence ID" value="GAA4252736.1"/>
    <property type="molecule type" value="Genomic_DNA"/>
</dbReference>
<name>A0ABP8DCZ9_9ACTN</name>
<dbReference type="Pfam" id="PF01025">
    <property type="entry name" value="GrpE"/>
    <property type="match status" value="1"/>
</dbReference>
<gene>
    <name evidence="3" type="primary">grpE</name>
    <name evidence="6" type="ORF">GCM10022255_050780</name>
</gene>
<dbReference type="PANTHER" id="PTHR21237">
    <property type="entry name" value="GRPE PROTEIN"/>
    <property type="match status" value="1"/>
</dbReference>
<dbReference type="InterPro" id="IPR009012">
    <property type="entry name" value="GrpE_head"/>
</dbReference>
<keyword evidence="7" id="KW-1185">Reference proteome</keyword>
<comment type="similarity">
    <text evidence="1 3 4">Belongs to the GrpE family.</text>
</comment>
<keyword evidence="2 3" id="KW-0143">Chaperone</keyword>
<keyword evidence="3" id="KW-0963">Cytoplasm</keyword>
<dbReference type="RefSeq" id="WP_345129784.1">
    <property type="nucleotide sequence ID" value="NZ_BAABAT010000014.1"/>
</dbReference>
<keyword evidence="3" id="KW-0346">Stress response</keyword>
<dbReference type="Gene3D" id="3.90.20.20">
    <property type="match status" value="1"/>
</dbReference>
<accession>A0ABP8DCZ9</accession>
<evidence type="ECO:0000256" key="5">
    <source>
        <dbReference type="SAM" id="Coils"/>
    </source>
</evidence>
<evidence type="ECO:0000256" key="2">
    <source>
        <dbReference type="ARBA" id="ARBA00023186"/>
    </source>
</evidence>
<sequence length="153" mass="16461">MTEETPSGVEDIDWEERFQRAAADADNARKRCDKLVAERTAAERRRVAAAWLPILDHLDLALHHAEADPQAIVQGVAHVRQEARDVLERLGFGPLGTPGEPFDPARHEAAEAVPDPQAPPGTVVRVMRPGYGGPEGLLRPAVVAVAKEDGDGG</sequence>
<reference evidence="7" key="1">
    <citation type="journal article" date="2019" name="Int. J. Syst. Evol. Microbiol.">
        <title>The Global Catalogue of Microorganisms (GCM) 10K type strain sequencing project: providing services to taxonomists for standard genome sequencing and annotation.</title>
        <authorList>
            <consortium name="The Broad Institute Genomics Platform"/>
            <consortium name="The Broad Institute Genome Sequencing Center for Infectious Disease"/>
            <person name="Wu L."/>
            <person name="Ma J."/>
        </authorList>
    </citation>
    <scope>NUCLEOTIDE SEQUENCE [LARGE SCALE GENOMIC DNA]</scope>
    <source>
        <strain evidence="7">JCM 17441</strain>
    </source>
</reference>
<evidence type="ECO:0000256" key="4">
    <source>
        <dbReference type="RuleBase" id="RU004478"/>
    </source>
</evidence>
<proteinExistence type="inferred from homology"/>
<evidence type="ECO:0000313" key="6">
    <source>
        <dbReference type="EMBL" id="GAA4252736.1"/>
    </source>
</evidence>
<evidence type="ECO:0000313" key="7">
    <source>
        <dbReference type="Proteomes" id="UP001500620"/>
    </source>
</evidence>
<dbReference type="PRINTS" id="PR00773">
    <property type="entry name" value="GRPEPROTEIN"/>
</dbReference>
<comment type="function">
    <text evidence="3">Participates actively in the response to hyperosmotic and heat shock by preventing the aggregation of stress-denatured proteins, in association with DnaK and GrpE. It is the nucleotide exchange factor for DnaK and may function as a thermosensor. Unfolded proteins bind initially to DnaJ; upon interaction with the DnaJ-bound protein, DnaK hydrolyzes its bound ATP, resulting in the formation of a stable complex. GrpE releases ADP from DnaK; ATP binding to DnaK triggers the release of the substrate protein, thus completing the reaction cycle. Several rounds of ATP-dependent interactions between DnaJ, DnaK and GrpE are required for fully efficient folding.</text>
</comment>
<dbReference type="SUPFAM" id="SSF51064">
    <property type="entry name" value="Head domain of nucleotide exchange factor GrpE"/>
    <property type="match status" value="1"/>
</dbReference>
<comment type="subcellular location">
    <subcellularLocation>
        <location evidence="3">Cytoplasm</location>
    </subcellularLocation>
</comment>
<organism evidence="6 7">
    <name type="scientific">Dactylosporangium darangshiense</name>
    <dbReference type="NCBI Taxonomy" id="579108"/>
    <lineage>
        <taxon>Bacteria</taxon>
        <taxon>Bacillati</taxon>
        <taxon>Actinomycetota</taxon>
        <taxon>Actinomycetes</taxon>
        <taxon>Micromonosporales</taxon>
        <taxon>Micromonosporaceae</taxon>
        <taxon>Dactylosporangium</taxon>
    </lineage>
</organism>